<organism evidence="1 2">
    <name type="scientific">Lipomyces tetrasporus</name>
    <dbReference type="NCBI Taxonomy" id="54092"/>
    <lineage>
        <taxon>Eukaryota</taxon>
        <taxon>Fungi</taxon>
        <taxon>Dikarya</taxon>
        <taxon>Ascomycota</taxon>
        <taxon>Saccharomycotina</taxon>
        <taxon>Lipomycetes</taxon>
        <taxon>Lipomycetales</taxon>
        <taxon>Lipomycetaceae</taxon>
        <taxon>Lipomyces</taxon>
    </lineage>
</organism>
<dbReference type="Proteomes" id="UP001217417">
    <property type="component" value="Unassembled WGS sequence"/>
</dbReference>
<gene>
    <name evidence="1" type="ORF">POJ06DRAFT_152207</name>
</gene>
<dbReference type="RefSeq" id="XP_056041938.1">
    <property type="nucleotide sequence ID" value="XM_056184687.1"/>
</dbReference>
<accession>A0AAD7QNH6</accession>
<name>A0AAD7QNH6_9ASCO</name>
<keyword evidence="2" id="KW-1185">Reference proteome</keyword>
<proteinExistence type="predicted"/>
<protein>
    <submittedName>
        <fullName evidence="1">Uncharacterized protein</fullName>
    </submittedName>
</protein>
<evidence type="ECO:0000313" key="1">
    <source>
        <dbReference type="EMBL" id="KAJ8098488.1"/>
    </source>
</evidence>
<dbReference type="AlphaFoldDB" id="A0AAD7QNH6"/>
<reference evidence="1" key="1">
    <citation type="submission" date="2023-03" db="EMBL/GenBank/DDBJ databases">
        <title>Near-Complete genome sequence of Lipomyces tetrasporous NRRL Y-64009, an oleaginous yeast capable of growing on lignocellulosic hydrolysates.</title>
        <authorList>
            <consortium name="Lawrence Berkeley National Laboratory"/>
            <person name="Jagtap S.S."/>
            <person name="Liu J.-J."/>
            <person name="Walukiewicz H.E."/>
            <person name="Pangilinan J."/>
            <person name="Lipzen A."/>
            <person name="Ahrendt S."/>
            <person name="Koriabine M."/>
            <person name="Cobaugh K."/>
            <person name="Salamov A."/>
            <person name="Yoshinaga Y."/>
            <person name="Ng V."/>
            <person name="Daum C."/>
            <person name="Grigoriev I.V."/>
            <person name="Slininger P.J."/>
            <person name="Dien B.S."/>
            <person name="Jin Y.-S."/>
            <person name="Rao C.V."/>
        </authorList>
    </citation>
    <scope>NUCLEOTIDE SEQUENCE</scope>
    <source>
        <strain evidence="1">NRRL Y-64009</strain>
    </source>
</reference>
<dbReference type="GeneID" id="80879853"/>
<evidence type="ECO:0000313" key="2">
    <source>
        <dbReference type="Proteomes" id="UP001217417"/>
    </source>
</evidence>
<dbReference type="EMBL" id="JARPMG010000009">
    <property type="protein sequence ID" value="KAJ8098488.1"/>
    <property type="molecule type" value="Genomic_DNA"/>
</dbReference>
<comment type="caution">
    <text evidence="1">The sequence shown here is derived from an EMBL/GenBank/DDBJ whole genome shotgun (WGS) entry which is preliminary data.</text>
</comment>
<sequence>MKRLEVRWVKSGVVSFARPSAKGCNRLSIARTQDATTPTTSSYYLGCHVEDMLYESDDEDQRAPLFNPPAFRPGSAPLRRIPVQDGFKCQLCAQKLHHVCVTTKESTRTHYKRNHKGQAVEYYEVKVQAFYGRSRSAAQLRYVQVKEREDQDEATIAAFGIPENIHSVPSHKIP</sequence>